<evidence type="ECO:0000313" key="2">
    <source>
        <dbReference type="EMBL" id="UXH32240.1"/>
    </source>
</evidence>
<dbReference type="GeneID" id="75106152"/>
<reference evidence="2" key="1">
    <citation type="submission" date="2022-09" db="EMBL/GenBank/DDBJ databases">
        <title>Characterization of three MwoI isoschizomers from sequenced genome and metagenomes.</title>
        <authorList>
            <person name="Fomenkov A."/>
            <person name="Xu S.Y."/>
            <person name="Roberts R.J."/>
        </authorList>
    </citation>
    <scope>NUCLEOTIDE SEQUENCE</scope>
    <source>
        <strain evidence="2">DSM 2970</strain>
    </source>
</reference>
<name>A0A9E7UM99_METWO</name>
<protein>
    <submittedName>
        <fullName evidence="2">Uncharacterized protein</fullName>
    </submittedName>
</protein>
<evidence type="ECO:0000313" key="3">
    <source>
        <dbReference type="Proteomes" id="UP001369247"/>
    </source>
</evidence>
<evidence type="ECO:0000313" key="1">
    <source>
        <dbReference type="EMBL" id="MEJ8543560.1"/>
    </source>
</evidence>
<gene>
    <name evidence="2" type="ORF">N5910_02830</name>
    <name evidence="1" type="ORF">U2150_08665</name>
</gene>
<dbReference type="EMBL" id="JAXUHJ010000014">
    <property type="protein sequence ID" value="MEJ8543560.1"/>
    <property type="molecule type" value="Genomic_DNA"/>
</dbReference>
<proteinExistence type="predicted"/>
<sequence length="58" mass="6519">MVPEIEQKCMICGEPWIDGNEICPHCGSKNKTASLDSEEDLELLRSLNSILKKERASE</sequence>
<dbReference type="RefSeq" id="WP_261599745.1">
    <property type="nucleotide sequence ID" value="NZ_CP104550.1"/>
</dbReference>
<dbReference type="EMBL" id="CP104550">
    <property type="protein sequence ID" value="UXH32240.1"/>
    <property type="molecule type" value="Genomic_DNA"/>
</dbReference>
<dbReference type="AlphaFoldDB" id="A0A9E7UM99"/>
<dbReference type="Proteomes" id="UP001369247">
    <property type="component" value="Unassembled WGS sequence"/>
</dbReference>
<reference evidence="1 3" key="2">
    <citation type="submission" date="2023-12" db="EMBL/GenBank/DDBJ databases">
        <title>Phenotypic and Genomic Characterization of Methanothermobacter wolfeii Strain BSEL, a CO2-Capturing Archaeon with Minimal Nutrient Requirements.</title>
        <authorList>
            <person name="Ale Enriquez F."/>
            <person name="Ahring B.K."/>
        </authorList>
    </citation>
    <scope>NUCLEOTIDE SEQUENCE [LARGE SCALE GENOMIC DNA]</scope>
    <source>
        <strain evidence="1 3">BSEL-1</strain>
    </source>
</reference>
<accession>A0A9E7UM99</accession>
<dbReference type="Proteomes" id="UP001065373">
    <property type="component" value="Chromosome"/>
</dbReference>
<organism evidence="2">
    <name type="scientific">Methanothermobacter wolfeii</name>
    <name type="common">Methanobacterium wolfei</name>
    <dbReference type="NCBI Taxonomy" id="145261"/>
    <lineage>
        <taxon>Archaea</taxon>
        <taxon>Methanobacteriati</taxon>
        <taxon>Methanobacteriota</taxon>
        <taxon>Methanomada group</taxon>
        <taxon>Methanobacteria</taxon>
        <taxon>Methanobacteriales</taxon>
        <taxon>Methanobacteriaceae</taxon>
        <taxon>Methanothermobacter</taxon>
    </lineage>
</organism>
<dbReference type="KEGG" id="mwo:MWSIV6_0533"/>
<keyword evidence="3" id="KW-1185">Reference proteome</keyword>